<evidence type="ECO:0000256" key="1">
    <source>
        <dbReference type="SAM" id="MobiDB-lite"/>
    </source>
</evidence>
<keyword evidence="3" id="KW-1185">Reference proteome</keyword>
<sequence length="74" mass="8170">MAQYTSTWLSGRPFDPSRDHRQGSGIPQPSVKDPGTVYHDKDRLAIQEENERHQQLELYPGGAPAGIIPTSPAD</sequence>
<name>A0A423X463_9PEZI</name>
<dbReference type="EMBL" id="LKEA01000003">
    <property type="protein sequence ID" value="ROW10465.1"/>
    <property type="molecule type" value="Genomic_DNA"/>
</dbReference>
<accession>A0A423X463</accession>
<reference evidence="2 3" key="1">
    <citation type="submission" date="2015-09" db="EMBL/GenBank/DDBJ databases">
        <title>Host preference determinants of Valsa canker pathogens revealed by comparative genomics.</title>
        <authorList>
            <person name="Yin Z."/>
            <person name="Huang L."/>
        </authorList>
    </citation>
    <scope>NUCLEOTIDE SEQUENCE [LARGE SCALE GENOMIC DNA]</scope>
    <source>
        <strain evidence="2 3">03-1</strain>
    </source>
</reference>
<evidence type="ECO:0000313" key="2">
    <source>
        <dbReference type="EMBL" id="ROW10465.1"/>
    </source>
</evidence>
<proteinExistence type="predicted"/>
<organism evidence="2 3">
    <name type="scientific">Cytospora schulzeri</name>
    <dbReference type="NCBI Taxonomy" id="448051"/>
    <lineage>
        <taxon>Eukaryota</taxon>
        <taxon>Fungi</taxon>
        <taxon>Dikarya</taxon>
        <taxon>Ascomycota</taxon>
        <taxon>Pezizomycotina</taxon>
        <taxon>Sordariomycetes</taxon>
        <taxon>Sordariomycetidae</taxon>
        <taxon>Diaporthales</taxon>
        <taxon>Cytosporaceae</taxon>
        <taxon>Cytospora</taxon>
    </lineage>
</organism>
<feature type="region of interest" description="Disordered" evidence="1">
    <location>
        <begin position="1"/>
        <end position="37"/>
    </location>
</feature>
<gene>
    <name evidence="2" type="ORF">VMCG_01950</name>
</gene>
<evidence type="ECO:0000313" key="3">
    <source>
        <dbReference type="Proteomes" id="UP000283895"/>
    </source>
</evidence>
<dbReference type="AlphaFoldDB" id="A0A423X463"/>
<comment type="caution">
    <text evidence="2">The sequence shown here is derived from an EMBL/GenBank/DDBJ whole genome shotgun (WGS) entry which is preliminary data.</text>
</comment>
<dbReference type="Proteomes" id="UP000283895">
    <property type="component" value="Unassembled WGS sequence"/>
</dbReference>
<protein>
    <submittedName>
        <fullName evidence="2">Uncharacterized protein</fullName>
    </submittedName>
</protein>